<dbReference type="KEGG" id="rlc:K227x_58270"/>
<evidence type="ECO:0000313" key="2">
    <source>
        <dbReference type="EMBL" id="QDT07400.1"/>
    </source>
</evidence>
<name>A0A517NJV1_9BACT</name>
<dbReference type="Pfam" id="PF01844">
    <property type="entry name" value="HNH"/>
    <property type="match status" value="1"/>
</dbReference>
<dbReference type="GO" id="GO:0004519">
    <property type="term" value="F:endonuclease activity"/>
    <property type="evidence" value="ECO:0007669"/>
    <property type="project" value="InterPro"/>
</dbReference>
<dbReference type="GO" id="GO:0008270">
    <property type="term" value="F:zinc ion binding"/>
    <property type="evidence" value="ECO:0007669"/>
    <property type="project" value="InterPro"/>
</dbReference>
<feature type="domain" description="HNH" evidence="1">
    <location>
        <begin position="4"/>
        <end position="33"/>
    </location>
</feature>
<dbReference type="InterPro" id="IPR003615">
    <property type="entry name" value="HNH_nuc"/>
</dbReference>
<accession>A0A517NJV1</accession>
<dbReference type="GO" id="GO:0003676">
    <property type="term" value="F:nucleic acid binding"/>
    <property type="evidence" value="ECO:0007669"/>
    <property type="project" value="InterPro"/>
</dbReference>
<dbReference type="OrthoDB" id="9802901at2"/>
<dbReference type="InterPro" id="IPR002711">
    <property type="entry name" value="HNH"/>
</dbReference>
<evidence type="ECO:0000313" key="3">
    <source>
        <dbReference type="Proteomes" id="UP000318538"/>
    </source>
</evidence>
<dbReference type="Proteomes" id="UP000318538">
    <property type="component" value="Chromosome"/>
</dbReference>
<organism evidence="2 3">
    <name type="scientific">Rubripirellula lacrimiformis</name>
    <dbReference type="NCBI Taxonomy" id="1930273"/>
    <lineage>
        <taxon>Bacteria</taxon>
        <taxon>Pseudomonadati</taxon>
        <taxon>Planctomycetota</taxon>
        <taxon>Planctomycetia</taxon>
        <taxon>Pirellulales</taxon>
        <taxon>Pirellulaceae</taxon>
        <taxon>Rubripirellula</taxon>
    </lineage>
</organism>
<protein>
    <recommendedName>
        <fullName evidence="1">HNH domain-containing protein</fullName>
    </recommendedName>
</protein>
<dbReference type="RefSeq" id="WP_145175312.1">
    <property type="nucleotide sequence ID" value="NZ_CP036525.1"/>
</dbReference>
<dbReference type="Gene3D" id="1.10.30.50">
    <property type="match status" value="1"/>
</dbReference>
<dbReference type="CDD" id="cd00085">
    <property type="entry name" value="HNHc"/>
    <property type="match status" value="1"/>
</dbReference>
<dbReference type="AlphaFoldDB" id="A0A517NJV1"/>
<sequence length="76" mass="8266">MICHTVPRSAGGSDDVANFAWACPSCNLHKSDQTIVTASDSPEPVVTPRELVLLWTSLDEAMRQAILTIARRSKLS</sequence>
<keyword evidence="3" id="KW-1185">Reference proteome</keyword>
<evidence type="ECO:0000259" key="1">
    <source>
        <dbReference type="Pfam" id="PF01844"/>
    </source>
</evidence>
<proteinExistence type="predicted"/>
<gene>
    <name evidence="2" type="ORF">K227x_58270</name>
</gene>
<reference evidence="2 3" key="1">
    <citation type="submission" date="2019-02" db="EMBL/GenBank/DDBJ databases">
        <title>Deep-cultivation of Planctomycetes and their phenomic and genomic characterization uncovers novel biology.</title>
        <authorList>
            <person name="Wiegand S."/>
            <person name="Jogler M."/>
            <person name="Boedeker C."/>
            <person name="Pinto D."/>
            <person name="Vollmers J."/>
            <person name="Rivas-Marin E."/>
            <person name="Kohn T."/>
            <person name="Peeters S.H."/>
            <person name="Heuer A."/>
            <person name="Rast P."/>
            <person name="Oberbeckmann S."/>
            <person name="Bunk B."/>
            <person name="Jeske O."/>
            <person name="Meyerdierks A."/>
            <person name="Storesund J.E."/>
            <person name="Kallscheuer N."/>
            <person name="Luecker S."/>
            <person name="Lage O.M."/>
            <person name="Pohl T."/>
            <person name="Merkel B.J."/>
            <person name="Hornburger P."/>
            <person name="Mueller R.-W."/>
            <person name="Bruemmer F."/>
            <person name="Labrenz M."/>
            <person name="Spormann A.M."/>
            <person name="Op den Camp H."/>
            <person name="Overmann J."/>
            <person name="Amann R."/>
            <person name="Jetten M.S.M."/>
            <person name="Mascher T."/>
            <person name="Medema M.H."/>
            <person name="Devos D.P."/>
            <person name="Kaster A.-K."/>
            <person name="Ovreas L."/>
            <person name="Rohde M."/>
            <person name="Galperin M.Y."/>
            <person name="Jogler C."/>
        </authorList>
    </citation>
    <scope>NUCLEOTIDE SEQUENCE [LARGE SCALE GENOMIC DNA]</scope>
    <source>
        <strain evidence="2 3">K22_7</strain>
    </source>
</reference>
<dbReference type="EMBL" id="CP036525">
    <property type="protein sequence ID" value="QDT07400.1"/>
    <property type="molecule type" value="Genomic_DNA"/>
</dbReference>